<reference evidence="2 3" key="1">
    <citation type="journal article" date="2019" name="ACS Chem. Biol.">
        <title>Identification and Mobilization of a Cryptic Antibiotic Biosynthesis Gene Locus from a Human-Pathogenic Nocardia Isolate.</title>
        <authorList>
            <person name="Herisse M."/>
            <person name="Ishida K."/>
            <person name="Porter J.L."/>
            <person name="Howden B."/>
            <person name="Hertweck C."/>
            <person name="Stinear T.P."/>
            <person name="Pidot S.J."/>
        </authorList>
    </citation>
    <scope>NUCLEOTIDE SEQUENCE [LARGE SCALE GENOMIC DNA]</scope>
    <source>
        <strain evidence="2 3">AUSMDU00012717</strain>
    </source>
</reference>
<keyword evidence="3" id="KW-1185">Reference proteome</keyword>
<dbReference type="EMBL" id="CP046172">
    <property type="protein sequence ID" value="QIS15622.1"/>
    <property type="molecule type" value="Genomic_DNA"/>
</dbReference>
<dbReference type="RefSeq" id="WP_167477842.1">
    <property type="nucleotide sequence ID" value="NZ_CP046172.1"/>
</dbReference>
<keyword evidence="1" id="KW-0732">Signal</keyword>
<protein>
    <submittedName>
        <fullName evidence="2">Uncharacterized protein</fullName>
    </submittedName>
</protein>
<feature type="chain" id="PRO_5026030811" evidence="1">
    <location>
        <begin position="33"/>
        <end position="116"/>
    </location>
</feature>
<dbReference type="AlphaFoldDB" id="A0A6G9YQY6"/>
<evidence type="ECO:0000313" key="3">
    <source>
        <dbReference type="Proteomes" id="UP000503540"/>
    </source>
</evidence>
<proteinExistence type="predicted"/>
<evidence type="ECO:0000313" key="2">
    <source>
        <dbReference type="EMBL" id="QIS15622.1"/>
    </source>
</evidence>
<dbReference type="Proteomes" id="UP000503540">
    <property type="component" value="Chromosome"/>
</dbReference>
<sequence length="116" mass="11816">MHSFLTRPVLIAALSAALAAGTAVIPASVAHAETRVFCNEGVNAGYSNGGSGSTYWGWCTAAAGEYVKYQVEIDCPRGGGGTTPIASGSGPGTIYTQSETCWFGDTISGFGIFNPS</sequence>
<evidence type="ECO:0000256" key="1">
    <source>
        <dbReference type="SAM" id="SignalP"/>
    </source>
</evidence>
<gene>
    <name evidence="2" type="ORF">F5544_39005</name>
</gene>
<feature type="signal peptide" evidence="1">
    <location>
        <begin position="1"/>
        <end position="32"/>
    </location>
</feature>
<accession>A0A6G9YQY6</accession>
<organism evidence="2 3">
    <name type="scientific">Nocardia arthritidis</name>
    <dbReference type="NCBI Taxonomy" id="228602"/>
    <lineage>
        <taxon>Bacteria</taxon>
        <taxon>Bacillati</taxon>
        <taxon>Actinomycetota</taxon>
        <taxon>Actinomycetes</taxon>
        <taxon>Mycobacteriales</taxon>
        <taxon>Nocardiaceae</taxon>
        <taxon>Nocardia</taxon>
    </lineage>
</organism>
<dbReference type="KEGG" id="nah:F5544_39005"/>
<name>A0A6G9YQY6_9NOCA</name>